<dbReference type="Proteomes" id="UP000050792">
    <property type="component" value="Unassembled WGS sequence"/>
</dbReference>
<organism evidence="10 11">
    <name type="scientific">Schistosoma rodhaini</name>
    <dbReference type="NCBI Taxonomy" id="6188"/>
    <lineage>
        <taxon>Eukaryota</taxon>
        <taxon>Metazoa</taxon>
        <taxon>Spiralia</taxon>
        <taxon>Lophotrochozoa</taxon>
        <taxon>Platyhelminthes</taxon>
        <taxon>Trematoda</taxon>
        <taxon>Digenea</taxon>
        <taxon>Strigeidida</taxon>
        <taxon>Schistosomatoidea</taxon>
        <taxon>Schistosomatidae</taxon>
        <taxon>Schistosoma</taxon>
    </lineage>
</organism>
<dbReference type="InterPro" id="IPR011990">
    <property type="entry name" value="TPR-like_helical_dom_sf"/>
</dbReference>
<comment type="similarity">
    <text evidence="2">Belongs to the SNAP family.</text>
</comment>
<dbReference type="Gene3D" id="1.25.40.10">
    <property type="entry name" value="Tetratricopeptide repeat domain"/>
    <property type="match status" value="1"/>
</dbReference>
<feature type="compositionally biased region" description="Polar residues" evidence="9">
    <location>
        <begin position="314"/>
        <end position="331"/>
    </location>
</feature>
<evidence type="ECO:0000256" key="6">
    <source>
        <dbReference type="ARBA" id="ARBA00023136"/>
    </source>
</evidence>
<evidence type="ECO:0000256" key="2">
    <source>
        <dbReference type="ARBA" id="ARBA00010050"/>
    </source>
</evidence>
<dbReference type="GO" id="GO:0019905">
    <property type="term" value="F:syntaxin binding"/>
    <property type="evidence" value="ECO:0007669"/>
    <property type="project" value="TreeGrafter"/>
</dbReference>
<keyword evidence="10" id="KW-1185">Reference proteome</keyword>
<dbReference type="PANTHER" id="PTHR13768:SF2">
    <property type="entry name" value="GAMMA-SOLUBLE NSF ATTACHMENT PROTEIN"/>
    <property type="match status" value="1"/>
</dbReference>
<reference evidence="11" key="2">
    <citation type="submission" date="2023-11" db="UniProtKB">
        <authorList>
            <consortium name="WormBaseParasite"/>
        </authorList>
    </citation>
    <scope>IDENTIFICATION</scope>
</reference>
<keyword evidence="4" id="KW-0931">ER-Golgi transport</keyword>
<protein>
    <recommendedName>
        <fullName evidence="7">Gamma-soluble NSF attachment protein</fullName>
    </recommendedName>
    <alternativeName>
        <fullName evidence="8">N-ethylmaleimide-sensitive factor attachment protein gamma</fullName>
    </alternativeName>
</protein>
<keyword evidence="5" id="KW-0653">Protein transport</keyword>
<comment type="subcellular location">
    <subcellularLocation>
        <location evidence="1">Membrane</location>
        <topology evidence="1">Peripheral membrane protein</topology>
    </subcellularLocation>
</comment>
<name>A0AA85GH59_9TREM</name>
<dbReference type="GO" id="GO:0005483">
    <property type="term" value="F:soluble NSF attachment protein activity"/>
    <property type="evidence" value="ECO:0007669"/>
    <property type="project" value="TreeGrafter"/>
</dbReference>
<feature type="region of interest" description="Disordered" evidence="9">
    <location>
        <begin position="348"/>
        <end position="367"/>
    </location>
</feature>
<keyword evidence="3" id="KW-0813">Transport</keyword>
<evidence type="ECO:0000256" key="8">
    <source>
        <dbReference type="ARBA" id="ARBA00042485"/>
    </source>
</evidence>
<evidence type="ECO:0000256" key="5">
    <source>
        <dbReference type="ARBA" id="ARBA00022927"/>
    </source>
</evidence>
<dbReference type="GO" id="GO:0006886">
    <property type="term" value="P:intracellular protein transport"/>
    <property type="evidence" value="ECO:0007669"/>
    <property type="project" value="InterPro"/>
</dbReference>
<evidence type="ECO:0000313" key="10">
    <source>
        <dbReference type="Proteomes" id="UP000050792"/>
    </source>
</evidence>
<evidence type="ECO:0000256" key="1">
    <source>
        <dbReference type="ARBA" id="ARBA00004170"/>
    </source>
</evidence>
<evidence type="ECO:0000256" key="3">
    <source>
        <dbReference type="ARBA" id="ARBA00022448"/>
    </source>
</evidence>
<dbReference type="AlphaFoldDB" id="A0AA85GH59"/>
<dbReference type="PANTHER" id="PTHR13768">
    <property type="entry name" value="SOLUBLE NSF ATTACHMENT PROTEIN SNAP"/>
    <property type="match status" value="1"/>
</dbReference>
<dbReference type="Pfam" id="PF14938">
    <property type="entry name" value="SNAP"/>
    <property type="match status" value="1"/>
</dbReference>
<evidence type="ECO:0000256" key="9">
    <source>
        <dbReference type="SAM" id="MobiDB-lite"/>
    </source>
</evidence>
<accession>A0AA85GH59</accession>
<sequence length="367" mass="41725">MEASLCSAARKGLFATMSSNPNDVTDLIAKAEKCLKISLLKRRPDYDGAIEYYGKAALLHRNRKQLKEAAETYKKVAELHFKNGSYFHCAKQYEIAAQMYRDLKDFPQMASLIAEAGLMLRQNGTPDSASYVYERAAKSLEEPLPERAAEFYERSADACEIEEKFHEAATQANNAAHIWVRLKRFNEAERLLRLFIDYTTRGHRDSVGAMAGGFSDPSASPKLCGRAVTVLILIKLYMEDEVAAKKIFNEAIERWRFPEAEEFSAVRRLLAAVDDMDKKACEIAIKEQCFRMLDLDYARLAKEIKFPYGDHSSEQIQKPNDNFISTSTNSGNYNMNNQYEKNILSNKSSNEIGDQQHEGKEEEEDIC</sequence>
<evidence type="ECO:0000256" key="7">
    <source>
        <dbReference type="ARBA" id="ARBA00040047"/>
    </source>
</evidence>
<dbReference type="GO" id="GO:0005774">
    <property type="term" value="C:vacuolar membrane"/>
    <property type="evidence" value="ECO:0007669"/>
    <property type="project" value="TreeGrafter"/>
</dbReference>
<reference evidence="10" key="1">
    <citation type="submission" date="2022-06" db="EMBL/GenBank/DDBJ databases">
        <authorList>
            <person name="Berger JAMES D."/>
            <person name="Berger JAMES D."/>
        </authorList>
    </citation>
    <scope>NUCLEOTIDE SEQUENCE [LARGE SCALE GENOMIC DNA]</scope>
</reference>
<proteinExistence type="inferred from homology"/>
<evidence type="ECO:0000256" key="4">
    <source>
        <dbReference type="ARBA" id="ARBA00022892"/>
    </source>
</evidence>
<dbReference type="GO" id="GO:0016192">
    <property type="term" value="P:vesicle-mediated transport"/>
    <property type="evidence" value="ECO:0007669"/>
    <property type="project" value="UniProtKB-KW"/>
</dbReference>
<evidence type="ECO:0000313" key="11">
    <source>
        <dbReference type="WBParaSite" id="SRDH1_90700.1"/>
    </source>
</evidence>
<dbReference type="GO" id="GO:0031201">
    <property type="term" value="C:SNARE complex"/>
    <property type="evidence" value="ECO:0007669"/>
    <property type="project" value="TreeGrafter"/>
</dbReference>
<dbReference type="SUPFAM" id="SSF48452">
    <property type="entry name" value="TPR-like"/>
    <property type="match status" value="1"/>
</dbReference>
<feature type="region of interest" description="Disordered" evidence="9">
    <location>
        <begin position="311"/>
        <end position="331"/>
    </location>
</feature>
<dbReference type="InterPro" id="IPR000744">
    <property type="entry name" value="NSF_attach"/>
</dbReference>
<keyword evidence="6" id="KW-0472">Membrane</keyword>
<dbReference type="WBParaSite" id="SRDH1_90700.1">
    <property type="protein sequence ID" value="SRDH1_90700.1"/>
    <property type="gene ID" value="SRDH1_90700"/>
</dbReference>